<evidence type="ECO:0000313" key="4">
    <source>
        <dbReference type="Proteomes" id="UP001158986"/>
    </source>
</evidence>
<evidence type="ECO:0000313" key="3">
    <source>
        <dbReference type="EMBL" id="CAH0515874.1"/>
    </source>
</evidence>
<protein>
    <submittedName>
        <fullName evidence="2">Uncharacterized protein</fullName>
    </submittedName>
</protein>
<dbReference type="Proteomes" id="UP001160483">
    <property type="component" value="Unassembled WGS sequence"/>
</dbReference>
<dbReference type="EMBL" id="CAKLCB010000144">
    <property type="protein sequence ID" value="CAH0515874.1"/>
    <property type="molecule type" value="Genomic_DNA"/>
</dbReference>
<accession>A0AAU9LBH6</accession>
<comment type="caution">
    <text evidence="2">The sequence shown here is derived from an EMBL/GenBank/DDBJ whole genome shotgun (WGS) entry which is preliminary data.</text>
</comment>
<dbReference type="AlphaFoldDB" id="A0AAU9LBH6"/>
<dbReference type="Proteomes" id="UP001158986">
    <property type="component" value="Unassembled WGS sequence"/>
</dbReference>
<name>A0AAU9LBH6_9STRA</name>
<proteinExistence type="predicted"/>
<gene>
    <name evidence="3" type="ORF">PBS001_LOCUS2568</name>
    <name evidence="2" type="ORF">PBS003_LOCUS8177</name>
</gene>
<evidence type="ECO:0000313" key="5">
    <source>
        <dbReference type="Proteomes" id="UP001160483"/>
    </source>
</evidence>
<evidence type="ECO:0000256" key="1">
    <source>
        <dbReference type="SAM" id="MobiDB-lite"/>
    </source>
</evidence>
<sequence length="117" mass="13064">MMYPLVLGVPGAELLAWGASYLNHGKDNNSSKVARNATLVPAVFTVFGKTLNTVHPLVGRLRRLRGWFRPVKWGAIGLVLDNVVLRKLITARSEPDDASQCEKDEKKVSFWKRHGPQ</sequence>
<keyword evidence="4" id="KW-1185">Reference proteome</keyword>
<feature type="region of interest" description="Disordered" evidence="1">
    <location>
        <begin position="94"/>
        <end position="117"/>
    </location>
</feature>
<reference evidence="2 4" key="1">
    <citation type="submission" date="2021-11" db="EMBL/GenBank/DDBJ databases">
        <authorList>
            <person name="Islam A."/>
            <person name="Islam S."/>
            <person name="Flora M.S."/>
            <person name="Rahman M."/>
            <person name="Ziaur R.M."/>
            <person name="Epstein J.H."/>
            <person name="Hassan M."/>
            <person name="Klassen M."/>
            <person name="Woodard K."/>
            <person name="Webb A."/>
            <person name="Webby R.J."/>
            <person name="El Zowalaty M.E."/>
        </authorList>
    </citation>
    <scope>NUCLEOTIDE SEQUENCE</scope>
    <source>
        <strain evidence="3">Pbs1</strain>
        <strain evidence="2">Pbs3</strain>
    </source>
</reference>
<dbReference type="EMBL" id="CAKKTJ010000329">
    <property type="protein sequence ID" value="CAH0481572.1"/>
    <property type="molecule type" value="Genomic_DNA"/>
</dbReference>
<organism evidence="2 5">
    <name type="scientific">Peronospora belbahrii</name>
    <dbReference type="NCBI Taxonomy" id="622444"/>
    <lineage>
        <taxon>Eukaryota</taxon>
        <taxon>Sar</taxon>
        <taxon>Stramenopiles</taxon>
        <taxon>Oomycota</taxon>
        <taxon>Peronosporomycetes</taxon>
        <taxon>Peronosporales</taxon>
        <taxon>Peronosporaceae</taxon>
        <taxon>Peronospora</taxon>
    </lineage>
</organism>
<evidence type="ECO:0000313" key="2">
    <source>
        <dbReference type="EMBL" id="CAH0481572.1"/>
    </source>
</evidence>